<keyword evidence="4" id="KW-0788">Thiol protease</keyword>
<feature type="region of interest" description="Disordered" evidence="6">
    <location>
        <begin position="1"/>
        <end position="30"/>
    </location>
</feature>
<dbReference type="PANTHER" id="PTHR12606:SF141">
    <property type="entry name" value="GH15225P-RELATED"/>
    <property type="match status" value="1"/>
</dbReference>
<feature type="region of interest" description="Disordered" evidence="6">
    <location>
        <begin position="77"/>
        <end position="133"/>
    </location>
</feature>
<dbReference type="Pfam" id="PF02902">
    <property type="entry name" value="Peptidase_C48"/>
    <property type="match status" value="1"/>
</dbReference>
<feature type="compositionally biased region" description="Basic and acidic residues" evidence="6">
    <location>
        <begin position="8"/>
        <end position="17"/>
    </location>
</feature>
<protein>
    <recommendedName>
        <fullName evidence="7">Ubiquitin-like protease family profile domain-containing protein</fullName>
    </recommendedName>
</protein>
<evidence type="ECO:0000256" key="2">
    <source>
        <dbReference type="ARBA" id="ARBA00022670"/>
    </source>
</evidence>
<feature type="compositionally biased region" description="Basic and acidic residues" evidence="6">
    <location>
        <begin position="99"/>
        <end position="122"/>
    </location>
</feature>
<dbReference type="PROSITE" id="PS50600">
    <property type="entry name" value="ULP_PROTEASE"/>
    <property type="match status" value="1"/>
</dbReference>
<dbReference type="SUPFAM" id="SSF54001">
    <property type="entry name" value="Cysteine proteinases"/>
    <property type="match status" value="1"/>
</dbReference>
<dbReference type="PANTHER" id="PTHR12606">
    <property type="entry name" value="SENTRIN/SUMO-SPECIFIC PROTEASE"/>
    <property type="match status" value="1"/>
</dbReference>
<feature type="coiled-coil region" evidence="5">
    <location>
        <begin position="31"/>
        <end position="61"/>
    </location>
</feature>
<feature type="region of interest" description="Disordered" evidence="6">
    <location>
        <begin position="237"/>
        <end position="265"/>
    </location>
</feature>
<evidence type="ECO:0000313" key="8">
    <source>
        <dbReference type="EMBL" id="VFQ82968.1"/>
    </source>
</evidence>
<comment type="similarity">
    <text evidence="1">Belongs to the peptidase C48 family.</text>
</comment>
<feature type="domain" description="Ubiquitin-like protease family profile" evidence="7">
    <location>
        <begin position="315"/>
        <end position="535"/>
    </location>
</feature>
<evidence type="ECO:0000313" key="9">
    <source>
        <dbReference type="Proteomes" id="UP000595140"/>
    </source>
</evidence>
<evidence type="ECO:0000256" key="1">
    <source>
        <dbReference type="ARBA" id="ARBA00005234"/>
    </source>
</evidence>
<keyword evidence="5" id="KW-0175">Coiled coil</keyword>
<reference evidence="8 9" key="1">
    <citation type="submission" date="2018-04" db="EMBL/GenBank/DDBJ databases">
        <authorList>
            <person name="Vogel A."/>
        </authorList>
    </citation>
    <scope>NUCLEOTIDE SEQUENCE [LARGE SCALE GENOMIC DNA]</scope>
</reference>
<dbReference type="EMBL" id="OOIL02002491">
    <property type="protein sequence ID" value="VFQ82968.1"/>
    <property type="molecule type" value="Genomic_DNA"/>
</dbReference>
<keyword evidence="2" id="KW-0645">Protease</keyword>
<dbReference type="InterPro" id="IPR038765">
    <property type="entry name" value="Papain-like_cys_pep_sf"/>
</dbReference>
<evidence type="ECO:0000256" key="5">
    <source>
        <dbReference type="SAM" id="Coils"/>
    </source>
</evidence>
<evidence type="ECO:0000259" key="7">
    <source>
        <dbReference type="PROSITE" id="PS50600"/>
    </source>
</evidence>
<dbReference type="GO" id="GO:0016926">
    <property type="term" value="P:protein desumoylation"/>
    <property type="evidence" value="ECO:0007669"/>
    <property type="project" value="TreeGrafter"/>
</dbReference>
<dbReference type="GO" id="GO:0006508">
    <property type="term" value="P:proteolysis"/>
    <property type="evidence" value="ECO:0007669"/>
    <property type="project" value="UniProtKB-KW"/>
</dbReference>
<dbReference type="GO" id="GO:0016929">
    <property type="term" value="F:deSUMOylase activity"/>
    <property type="evidence" value="ECO:0007669"/>
    <property type="project" value="TreeGrafter"/>
</dbReference>
<dbReference type="Proteomes" id="UP000595140">
    <property type="component" value="Unassembled WGS sequence"/>
</dbReference>
<dbReference type="OrthoDB" id="1302742at2759"/>
<dbReference type="Gene3D" id="3.40.395.10">
    <property type="entry name" value="Adenoviral Proteinase, Chain A"/>
    <property type="match status" value="1"/>
</dbReference>
<evidence type="ECO:0000256" key="6">
    <source>
        <dbReference type="SAM" id="MobiDB-lite"/>
    </source>
</evidence>
<dbReference type="InterPro" id="IPR003653">
    <property type="entry name" value="Peptidase_C48_C"/>
</dbReference>
<evidence type="ECO:0000256" key="4">
    <source>
        <dbReference type="ARBA" id="ARBA00022807"/>
    </source>
</evidence>
<keyword evidence="3" id="KW-0378">Hydrolase</keyword>
<evidence type="ECO:0000256" key="3">
    <source>
        <dbReference type="ARBA" id="ARBA00022801"/>
    </source>
</evidence>
<gene>
    <name evidence="8" type="ORF">CCAM_LOCUS24744</name>
</gene>
<keyword evidence="9" id="KW-1185">Reference proteome</keyword>
<sequence length="605" mass="68960">MADDDFEDQRPKTLTESKKKKGSIGGRKSLHIDEKEKYAAIENEIREVKRLQVEHGQMLQKILDRLDRHVDDGTRAGFEKCDGNVEGTQIGLSEGMEESGDKSEKGNEAKLESNMEKRRTNGEENDNNIELNKSENEVVEKESLCVAGYKFELAETQYDEDVLAELDVIERNTVESKQNEKEGVGKKEDVVMADEVGVSHVGGVIPVEMADATEPQMVNVDTENALKKGLMICRPRRTKKGPNRLTLSGGKHEKKKQKMEEPMLRSDEATLSQMEVIIGPFALEPKEMPQPDDIYRLKTYLEKGMLKRMSKSGGRRMYTKEEDNLENNPLILDMHTVNNKTWLYDLFMDQEWLGTLHIEVGMFYLEVKRFHYKLSQKYGTTTPFFMDALKKHQDKVGAKVKTASDVGSVNNLTSEILGKVRRCAIKWADADFVYIPLNTGKHWILLVLEIEGKTIWVYNSMRGKSTGLKDIAAYIPCIKHLLPKLLDACGVYKQHPSGPMGNQEIRINAVLNCPQQTETDQGNCGMFVLKIAEYLMMDRKINQVCTEDMAAYRVKMATELYNDIKYFLDLPRMEYDFYMTSCYGRIICSANTSVFHDAVPYSPLQ</sequence>
<proteinExistence type="inferred from homology"/>
<dbReference type="GO" id="GO:0005634">
    <property type="term" value="C:nucleus"/>
    <property type="evidence" value="ECO:0007669"/>
    <property type="project" value="TreeGrafter"/>
</dbReference>
<dbReference type="AlphaFoldDB" id="A0A484M4L8"/>
<accession>A0A484M4L8</accession>
<name>A0A484M4L8_9ASTE</name>
<organism evidence="8 9">
    <name type="scientific">Cuscuta campestris</name>
    <dbReference type="NCBI Taxonomy" id="132261"/>
    <lineage>
        <taxon>Eukaryota</taxon>
        <taxon>Viridiplantae</taxon>
        <taxon>Streptophyta</taxon>
        <taxon>Embryophyta</taxon>
        <taxon>Tracheophyta</taxon>
        <taxon>Spermatophyta</taxon>
        <taxon>Magnoliopsida</taxon>
        <taxon>eudicotyledons</taxon>
        <taxon>Gunneridae</taxon>
        <taxon>Pentapetalae</taxon>
        <taxon>asterids</taxon>
        <taxon>lamiids</taxon>
        <taxon>Solanales</taxon>
        <taxon>Convolvulaceae</taxon>
        <taxon>Cuscuteae</taxon>
        <taxon>Cuscuta</taxon>
        <taxon>Cuscuta subgen. Grammica</taxon>
        <taxon>Cuscuta sect. Cleistogrammica</taxon>
    </lineage>
</organism>